<dbReference type="Gene3D" id="3.40.50.1100">
    <property type="match status" value="2"/>
</dbReference>
<dbReference type="SUPFAM" id="SSF53686">
    <property type="entry name" value="Tryptophan synthase beta subunit-like PLP-dependent enzymes"/>
    <property type="match status" value="1"/>
</dbReference>
<evidence type="ECO:0000313" key="9">
    <source>
        <dbReference type="Proteomes" id="UP001174909"/>
    </source>
</evidence>
<evidence type="ECO:0000313" key="8">
    <source>
        <dbReference type="EMBL" id="CAI8000889.1"/>
    </source>
</evidence>
<dbReference type="GO" id="GO:0006535">
    <property type="term" value="P:cysteine biosynthetic process from serine"/>
    <property type="evidence" value="ECO:0007669"/>
    <property type="project" value="InterPro"/>
</dbReference>
<evidence type="ECO:0000256" key="6">
    <source>
        <dbReference type="ARBA" id="ARBA00023192"/>
    </source>
</evidence>
<organism evidence="8 9">
    <name type="scientific">Geodia barretti</name>
    <name type="common">Barrett's horny sponge</name>
    <dbReference type="NCBI Taxonomy" id="519541"/>
    <lineage>
        <taxon>Eukaryota</taxon>
        <taxon>Metazoa</taxon>
        <taxon>Porifera</taxon>
        <taxon>Demospongiae</taxon>
        <taxon>Heteroscleromorpha</taxon>
        <taxon>Tetractinellida</taxon>
        <taxon>Astrophorina</taxon>
        <taxon>Geodiidae</taxon>
        <taxon>Geodia</taxon>
    </lineage>
</organism>
<proteinExistence type="inferred from homology"/>
<dbReference type="AlphaFoldDB" id="A0AA35R244"/>
<comment type="caution">
    <text evidence="8">The sequence shown here is derived from an EMBL/GenBank/DDBJ whole genome shotgun (WGS) entry which is preliminary data.</text>
</comment>
<evidence type="ECO:0000256" key="4">
    <source>
        <dbReference type="ARBA" id="ARBA00022679"/>
    </source>
</evidence>
<dbReference type="GO" id="GO:0016740">
    <property type="term" value="F:transferase activity"/>
    <property type="evidence" value="ECO:0007669"/>
    <property type="project" value="UniProtKB-KW"/>
</dbReference>
<dbReference type="InterPro" id="IPR001216">
    <property type="entry name" value="P-phosphate_BS"/>
</dbReference>
<dbReference type="Proteomes" id="UP001174909">
    <property type="component" value="Unassembled WGS sequence"/>
</dbReference>
<dbReference type="InterPro" id="IPR050214">
    <property type="entry name" value="Cys_Synth/Cystath_Beta-Synth"/>
</dbReference>
<name>A0AA35R244_GEOBA</name>
<comment type="similarity">
    <text evidence="2">Belongs to the cysteine synthase/cystathionine beta-synthase family.</text>
</comment>
<dbReference type="InterPro" id="IPR001926">
    <property type="entry name" value="TrpB-like_PALP"/>
</dbReference>
<dbReference type="Pfam" id="PF00291">
    <property type="entry name" value="PALP"/>
    <property type="match status" value="1"/>
</dbReference>
<evidence type="ECO:0000256" key="2">
    <source>
        <dbReference type="ARBA" id="ARBA00007103"/>
    </source>
</evidence>
<evidence type="ECO:0000256" key="1">
    <source>
        <dbReference type="ARBA" id="ARBA00001933"/>
    </source>
</evidence>
<dbReference type="PANTHER" id="PTHR10314">
    <property type="entry name" value="CYSTATHIONINE BETA-SYNTHASE"/>
    <property type="match status" value="1"/>
</dbReference>
<evidence type="ECO:0000256" key="5">
    <source>
        <dbReference type="ARBA" id="ARBA00022898"/>
    </source>
</evidence>
<dbReference type="EMBL" id="CASHTH010000420">
    <property type="protein sequence ID" value="CAI8000889.1"/>
    <property type="molecule type" value="Genomic_DNA"/>
</dbReference>
<evidence type="ECO:0000256" key="3">
    <source>
        <dbReference type="ARBA" id="ARBA00022605"/>
    </source>
</evidence>
<dbReference type="PROSITE" id="PS00901">
    <property type="entry name" value="CYS_SYNTHASE"/>
    <property type="match status" value="1"/>
</dbReference>
<dbReference type="InterPro" id="IPR036052">
    <property type="entry name" value="TrpB-like_PALP_sf"/>
</dbReference>
<keyword evidence="9" id="KW-1185">Reference proteome</keyword>
<feature type="domain" description="Tryptophan synthase beta chain-like PALP" evidence="7">
    <location>
        <begin position="22"/>
        <end position="304"/>
    </location>
</feature>
<keyword evidence="3" id="KW-0028">Amino-acid biosynthesis</keyword>
<keyword evidence="5" id="KW-0663">Pyridoxal phosphate</keyword>
<keyword evidence="6" id="KW-0198">Cysteine biosynthesis</keyword>
<evidence type="ECO:0000259" key="7">
    <source>
        <dbReference type="Pfam" id="PF00291"/>
    </source>
</evidence>
<reference evidence="8" key="1">
    <citation type="submission" date="2023-03" db="EMBL/GenBank/DDBJ databases">
        <authorList>
            <person name="Steffen K."/>
            <person name="Cardenas P."/>
        </authorList>
    </citation>
    <scope>NUCLEOTIDE SEQUENCE</scope>
</reference>
<gene>
    <name evidence="8" type="ORF">GBAR_LOCUS3048</name>
</gene>
<comment type="cofactor">
    <cofactor evidence="1">
        <name>pyridoxal 5'-phosphate</name>
        <dbReference type="ChEBI" id="CHEBI:597326"/>
    </cofactor>
</comment>
<protein>
    <submittedName>
        <fullName evidence="8">Cysteine synthase</fullName>
    </submittedName>
</protein>
<accession>A0AA35R244</accession>
<keyword evidence="4" id="KW-0808">Transferase</keyword>
<sequence length="331" mass="35697">MLTAIPKPAPPAARELAKVDTVTELIGNTPLVEIRSVARGLSPGVRVLAKLEGFNPGGSVKDRAALRMIREAVRTGQLRPGQTIIESTSGNTGIAIAMIGAALGYPVRLVLPSNVSEERKGIIRFFGGDIVYSNPMEGSDGAIRLCREIVGEEPGIYFKPDQYFNPMNSQAHYETTGPEIHRQTGGSVTHFVAGIGTGGTVMGTGRFLKERDPRIRVIAAEPDAALHGLEGLKHMASSIVPGIYHEEDLDLKIPVSTEDAYEMVYRLSQEEGLLVGQSSGAALDAALQIARQLTHGTVVTVFPDFGSRYMTTNLWTTWKEKLDVGNLDFSI</sequence>
<dbReference type="FunFam" id="3.40.50.1100:FF:000006">
    <property type="entry name" value="Cysteine synthase"/>
    <property type="match status" value="1"/>
</dbReference>
<dbReference type="CDD" id="cd01561">
    <property type="entry name" value="CBS_like"/>
    <property type="match status" value="1"/>
</dbReference>